<evidence type="ECO:0000313" key="4">
    <source>
        <dbReference type="Proteomes" id="UP000321393"/>
    </source>
</evidence>
<organism evidence="3 5">
    <name type="scientific">Cucumis melo var. makuwa</name>
    <name type="common">Oriental melon</name>
    <dbReference type="NCBI Taxonomy" id="1194695"/>
    <lineage>
        <taxon>Eukaryota</taxon>
        <taxon>Viridiplantae</taxon>
        <taxon>Streptophyta</taxon>
        <taxon>Embryophyta</taxon>
        <taxon>Tracheophyta</taxon>
        <taxon>Spermatophyta</taxon>
        <taxon>Magnoliopsida</taxon>
        <taxon>eudicotyledons</taxon>
        <taxon>Gunneridae</taxon>
        <taxon>Pentapetalae</taxon>
        <taxon>rosids</taxon>
        <taxon>fabids</taxon>
        <taxon>Cucurbitales</taxon>
        <taxon>Cucurbitaceae</taxon>
        <taxon>Benincaseae</taxon>
        <taxon>Cucumis</taxon>
    </lineage>
</organism>
<gene>
    <name evidence="3" type="ORF">E5676_scaffold201G00200</name>
    <name evidence="2" type="ORF">E6C27_scaffold430G00650</name>
</gene>
<dbReference type="Proteomes" id="UP000321393">
    <property type="component" value="Unassembled WGS sequence"/>
</dbReference>
<evidence type="ECO:0000313" key="2">
    <source>
        <dbReference type="EMBL" id="KAA0059147.1"/>
    </source>
</evidence>
<name>A0A5D3BS22_CUCMM</name>
<dbReference type="Proteomes" id="UP000321947">
    <property type="component" value="Unassembled WGS sequence"/>
</dbReference>
<evidence type="ECO:0000256" key="1">
    <source>
        <dbReference type="SAM" id="MobiDB-lite"/>
    </source>
</evidence>
<comment type="caution">
    <text evidence="3">The sequence shown here is derived from an EMBL/GenBank/DDBJ whole genome shotgun (WGS) entry which is preliminary data.</text>
</comment>
<dbReference type="OrthoDB" id="1744977at2759"/>
<evidence type="ECO:0000313" key="3">
    <source>
        <dbReference type="EMBL" id="TYK02541.1"/>
    </source>
</evidence>
<protein>
    <submittedName>
        <fullName evidence="3">Uncharacterized protein</fullName>
    </submittedName>
</protein>
<dbReference type="EMBL" id="SSTE01006526">
    <property type="protein sequence ID" value="KAA0059147.1"/>
    <property type="molecule type" value="Genomic_DNA"/>
</dbReference>
<sequence>MLNSYVATKMKMVGPQLGTTKLNLKAEIQTNTPSTQSFLVMVDGYVAKETLEQEKLIDAKIKFRYNYTSFVSVSIVITDDLGENFIINIVPPPEVRWFVERSVRIHGSFKTKAVDEFDEHNSLVEAYTFNGFQAIPLKTTRLNGGYTHFSSDKHSHSNHTLAKKDSSSDSDYDLFN</sequence>
<proteinExistence type="predicted"/>
<dbReference type="AlphaFoldDB" id="A0A5D3BS22"/>
<accession>A0A5D3BS22</accession>
<evidence type="ECO:0000313" key="5">
    <source>
        <dbReference type="Proteomes" id="UP000321947"/>
    </source>
</evidence>
<feature type="region of interest" description="Disordered" evidence="1">
    <location>
        <begin position="149"/>
        <end position="176"/>
    </location>
</feature>
<dbReference type="EMBL" id="SSTD01015562">
    <property type="protein sequence ID" value="TYK02541.1"/>
    <property type="molecule type" value="Genomic_DNA"/>
</dbReference>
<reference evidence="4 5" key="1">
    <citation type="submission" date="2019-08" db="EMBL/GenBank/DDBJ databases">
        <title>Draft genome sequences of two oriental melons (Cucumis melo L. var makuwa).</title>
        <authorList>
            <person name="Kwon S.-Y."/>
        </authorList>
    </citation>
    <scope>NUCLEOTIDE SEQUENCE [LARGE SCALE GENOMIC DNA]</scope>
    <source>
        <strain evidence="5">cv. Chang Bougi</strain>
        <strain evidence="4">cv. SW 3</strain>
        <tissue evidence="3">Leaf</tissue>
    </source>
</reference>